<dbReference type="Proteomes" id="UP000776650">
    <property type="component" value="Unassembled WGS sequence"/>
</dbReference>
<reference evidence="1" key="2">
    <citation type="submission" date="2021-09" db="EMBL/GenBank/DDBJ databases">
        <authorList>
            <person name="Gilroy R."/>
        </authorList>
    </citation>
    <scope>NUCLEOTIDE SEQUENCE</scope>
    <source>
        <strain evidence="1">ChiGjej1B1-18357</strain>
    </source>
</reference>
<name>A0A921F5V7_9ACTN</name>
<evidence type="ECO:0000313" key="2">
    <source>
        <dbReference type="Proteomes" id="UP000776650"/>
    </source>
</evidence>
<dbReference type="RefSeq" id="WP_303915892.1">
    <property type="nucleotide sequence ID" value="NZ_DYXM01000279.1"/>
</dbReference>
<reference evidence="1" key="1">
    <citation type="journal article" date="2021" name="PeerJ">
        <title>Extensive microbial diversity within the chicken gut microbiome revealed by metagenomics and culture.</title>
        <authorList>
            <person name="Gilroy R."/>
            <person name="Ravi A."/>
            <person name="Getino M."/>
            <person name="Pursley I."/>
            <person name="Horton D.L."/>
            <person name="Alikhan N.F."/>
            <person name="Baker D."/>
            <person name="Gharbi K."/>
            <person name="Hall N."/>
            <person name="Watson M."/>
            <person name="Adriaenssens E.M."/>
            <person name="Foster-Nyarko E."/>
            <person name="Jarju S."/>
            <person name="Secka A."/>
            <person name="Antonio M."/>
            <person name="Oren A."/>
            <person name="Chaudhuri R.R."/>
            <person name="La Ragione R."/>
            <person name="Hildebrand F."/>
            <person name="Pallen M.J."/>
        </authorList>
    </citation>
    <scope>NUCLEOTIDE SEQUENCE</scope>
    <source>
        <strain evidence="1">ChiGjej1B1-18357</strain>
    </source>
</reference>
<organism evidence="1 2">
    <name type="scientific">Dietzia timorensis</name>
    <dbReference type="NCBI Taxonomy" id="499555"/>
    <lineage>
        <taxon>Bacteria</taxon>
        <taxon>Bacillati</taxon>
        <taxon>Actinomycetota</taxon>
        <taxon>Actinomycetes</taxon>
        <taxon>Mycobacteriales</taxon>
        <taxon>Dietziaceae</taxon>
        <taxon>Dietzia</taxon>
    </lineage>
</organism>
<accession>A0A921F5V7</accession>
<evidence type="ECO:0000313" key="1">
    <source>
        <dbReference type="EMBL" id="HJE92231.1"/>
    </source>
</evidence>
<protein>
    <submittedName>
        <fullName evidence="1">Uncharacterized protein</fullName>
    </submittedName>
</protein>
<proteinExistence type="predicted"/>
<dbReference type="AlphaFoldDB" id="A0A921F5V7"/>
<sequence>MSPYRNPLNLPIRVVNQVARLRPIVALMRLLSRSRGVVEPPVRWGVSDGIWFGNGVMTLVLEGRHAHVEVDHARVVWPLRGLGRFLTRLPFAMPRSKGRTSDDGDAKTAPRQILRRTLNKKLAG</sequence>
<gene>
    <name evidence="1" type="ORF">K8V11_14620</name>
</gene>
<comment type="caution">
    <text evidence="1">The sequence shown here is derived from an EMBL/GenBank/DDBJ whole genome shotgun (WGS) entry which is preliminary data.</text>
</comment>
<dbReference type="EMBL" id="DYXM01000279">
    <property type="protein sequence ID" value="HJE92231.1"/>
    <property type="molecule type" value="Genomic_DNA"/>
</dbReference>